<evidence type="ECO:0000313" key="1">
    <source>
        <dbReference type="EMBL" id="VBB47814.1"/>
    </source>
</evidence>
<dbReference type="AlphaFoldDB" id="A0A653AIA9"/>
<dbReference type="InterPro" id="IPR017853">
    <property type="entry name" value="GH"/>
</dbReference>
<dbReference type="EMBL" id="UPXX01000032">
    <property type="protein sequence ID" value="VBB47814.1"/>
    <property type="molecule type" value="Genomic_DNA"/>
</dbReference>
<reference evidence="1" key="1">
    <citation type="submission" date="2018-07" db="EMBL/GenBank/DDBJ databases">
        <authorList>
            <consortium name="Genoscope - CEA"/>
            <person name="William W."/>
        </authorList>
    </citation>
    <scope>NUCLEOTIDE SEQUENCE</scope>
    <source>
        <strain evidence="1">IK1</strain>
    </source>
</reference>
<organism evidence="1">
    <name type="scientific">Uncultured Desulfatiglans sp</name>
    <dbReference type="NCBI Taxonomy" id="1748965"/>
    <lineage>
        <taxon>Bacteria</taxon>
        <taxon>Pseudomonadati</taxon>
        <taxon>Thermodesulfobacteriota</taxon>
        <taxon>Desulfobacteria</taxon>
        <taxon>Desulfatiglandales</taxon>
        <taxon>Desulfatiglandaceae</taxon>
        <taxon>Desulfatiglans</taxon>
        <taxon>environmental samples</taxon>
    </lineage>
</organism>
<evidence type="ECO:0008006" key="2">
    <source>
        <dbReference type="Google" id="ProtNLM"/>
    </source>
</evidence>
<name>A0A653AIA9_UNCDX</name>
<dbReference type="SUPFAM" id="SSF51445">
    <property type="entry name" value="(Trans)glycosidases"/>
    <property type="match status" value="1"/>
</dbReference>
<proteinExistence type="predicted"/>
<protein>
    <recommendedName>
        <fullName evidence="2">Uroporphyrinogen decarboxylase (URO-D) domain-containing protein</fullName>
    </recommendedName>
</protein>
<sequence>MELTATYICPVRGLDGLEAPEPSRIETAAGIAADLGLERLYLPVLEEALLRAPRVVTAYLDGLVAALDRMEKKGLGAMLTAPAGRLLGLAWGAPYLASGWKGAQAPPIFLDGKVRRLRPYDWWADPAVLEKRIRVFRECVGALSGHPALGGWLLMDRALEWNRPSAQVADWMLRSCLGEIRDKGSGAVVYLGVGWSELLDPQIVRGLAKEVDGLRLGGMEHPPEALGPVQDFFTENLAAGYLGIMARWLFDLPVEIETGYRVPARSPGAEEGAEAAQTLAASGVAAVSRPSLADPEPALRQRPPWVLRPGLDRVGLLDAGMEPKAWVPAWLDTLKRGAEAGEPFGFIDLSRNEYLADPMMHLQRLWGHFRDDRVRRHPL</sequence>
<gene>
    <name evidence="1" type="ORF">TRIP_B50609</name>
</gene>
<accession>A0A653AIA9</accession>